<feature type="domain" description="Ig-like" evidence="10">
    <location>
        <begin position="1419"/>
        <end position="1516"/>
    </location>
</feature>
<feature type="region of interest" description="Disordered" evidence="9">
    <location>
        <begin position="25"/>
        <end position="50"/>
    </location>
</feature>
<accession>A0A158RC99</accession>
<dbReference type="InterPro" id="IPR013098">
    <property type="entry name" value="Ig_I-set"/>
</dbReference>
<dbReference type="FunFam" id="2.60.40.10:FF:000344">
    <property type="entry name" value="Muscle M-line assembly protein unc-89"/>
    <property type="match status" value="2"/>
</dbReference>
<feature type="domain" description="Ig-like" evidence="10">
    <location>
        <begin position="174"/>
        <end position="262"/>
    </location>
</feature>
<dbReference type="InterPro" id="IPR003961">
    <property type="entry name" value="FN3_dom"/>
</dbReference>
<dbReference type="CDD" id="cd00063">
    <property type="entry name" value="FN3"/>
    <property type="match status" value="1"/>
</dbReference>
<feature type="domain" description="Ig-like" evidence="10">
    <location>
        <begin position="4971"/>
        <end position="5062"/>
    </location>
</feature>
<feature type="domain" description="Ig-like" evidence="10">
    <location>
        <begin position="2343"/>
        <end position="2433"/>
    </location>
</feature>
<feature type="domain" description="Ig-like" evidence="10">
    <location>
        <begin position="4858"/>
        <end position="4949"/>
    </location>
</feature>
<dbReference type="STRING" id="103827.A0A158RC99"/>
<dbReference type="PROSITE" id="PS50853">
    <property type="entry name" value="FN3"/>
    <property type="match status" value="1"/>
</dbReference>
<evidence type="ECO:0000313" key="12">
    <source>
        <dbReference type="EMBL" id="VDN04253.1"/>
    </source>
</evidence>
<dbReference type="WBParaSite" id="TCLT_0000686501-mRNA-1">
    <property type="protein sequence ID" value="TCLT_0000686501-mRNA-1"/>
    <property type="gene ID" value="TCLT_0000686501"/>
</dbReference>
<feature type="domain" description="Ig-like" evidence="10">
    <location>
        <begin position="5082"/>
        <end position="5171"/>
    </location>
</feature>
<evidence type="ECO:0000259" key="11">
    <source>
        <dbReference type="PROSITE" id="PS50853"/>
    </source>
</evidence>
<dbReference type="InterPro" id="IPR007110">
    <property type="entry name" value="Ig-like_dom"/>
</dbReference>
<evidence type="ECO:0000256" key="1">
    <source>
        <dbReference type="ARBA" id="ARBA00004161"/>
    </source>
</evidence>
<reference evidence="12 13" key="2">
    <citation type="submission" date="2018-11" db="EMBL/GenBank/DDBJ databases">
        <authorList>
            <consortium name="Pathogen Informatics"/>
        </authorList>
    </citation>
    <scope>NUCLEOTIDE SEQUENCE [LARGE SCALE GENOMIC DNA]</scope>
</reference>
<dbReference type="SUPFAM" id="SSF49265">
    <property type="entry name" value="Fibronectin type III"/>
    <property type="match status" value="1"/>
</dbReference>
<dbReference type="Gene3D" id="2.60.40.10">
    <property type="entry name" value="Immunoglobulins"/>
    <property type="match status" value="55"/>
</dbReference>
<evidence type="ECO:0000313" key="13">
    <source>
        <dbReference type="Proteomes" id="UP000276776"/>
    </source>
</evidence>
<feature type="domain" description="Ig-like" evidence="10">
    <location>
        <begin position="2441"/>
        <end position="2533"/>
    </location>
</feature>
<feature type="domain" description="Ig-like" evidence="10">
    <location>
        <begin position="4133"/>
        <end position="4224"/>
    </location>
</feature>
<feature type="domain" description="Ig-like" evidence="10">
    <location>
        <begin position="2148"/>
        <end position="2237"/>
    </location>
</feature>
<evidence type="ECO:0000256" key="6">
    <source>
        <dbReference type="ARBA" id="ARBA00023157"/>
    </source>
</evidence>
<feature type="domain" description="Ig-like" evidence="10">
    <location>
        <begin position="3166"/>
        <end position="3257"/>
    </location>
</feature>
<protein>
    <submittedName>
        <fullName evidence="14">Muscle M-line assembly protein unc-89</fullName>
    </submittedName>
</protein>
<keyword evidence="13" id="KW-1185">Reference proteome</keyword>
<evidence type="ECO:0000256" key="9">
    <source>
        <dbReference type="SAM" id="MobiDB-lite"/>
    </source>
</evidence>
<feature type="domain" description="Ig-like" evidence="10">
    <location>
        <begin position="4753"/>
        <end position="4844"/>
    </location>
</feature>
<dbReference type="Pfam" id="PF00041">
    <property type="entry name" value="fn3"/>
    <property type="match status" value="1"/>
</dbReference>
<proteinExistence type="inferred from homology"/>
<sequence length="5792" mass="645164">MILRCLYIIELTDTEEGGLELVDPSWCPEEGPPRKKIKSPPVISPTASTTSLYSGGSSSIDWTTTGTTLDMQGTRVTRTQYGFRTLQESSAKMCLKVTGYPLPEITWYKDDLLLHEDERHTFYSDEDGFFALTIDPVQVEDTGRYTCMATNEYGQASTSAFFRVLKVEKESAPPTFVTTLKDQEVKEGEIASFECEVEGWPEPELVWLVDEQPLRPSHDFKLEYDGQNAKLEIRDAQPDDTGVYTVRIKNEYGSAESNAKLKVEPDPDKNHVAPEFQAVIEDVECDEGDTVKFKAVLTGDPNPEVIWLINGIPLSESDKVKFICEDGICILTIADVSRHFNGIVTCKATNRLGEQACDGNLKVRVPPAPPHFLRSLEDKISEEEQLIAFEVEVSGFPDPKLSFMIKGKQAESGKDFIEIIDKGDGLHRIEITRTSIDLHDGEIVCSAINEYGQAESRARIVVQAAQEQSRSAPSFLKEISDQTVKYGEKAVFEASVHGNPNPEISWYIDNLKLDNTMHGVLIETLSITDHKLTITGLSEYSGTVTCRAQNSIGRYETKAKLSVIVDEQKKHSPIFTEKLGDKSITEGSKGVFEVHVEAEPKADFKWFLGEQELTESEVIKIREFDGNSKLEISDLKLENTGIIRCVAKNSEGSSESLAKLTVNRKPHEPRFEKRPKNLAVQRGEEAQFEANASAEPEPQYQWFINGYQVTENMQGTKVEMVNNISVLTIDTEIFGSATISVTAINSMGKDESGARLTVEEEERKETEVQKETSVKSEKTEVSKVRSRNNEKSYSESVIKMTYKLNSKYVILCKKKLKSLQEVLNIATKTAVNPPVIKTTLESQNVKYGNKADFKISVEPSEVAVQWFSNGRPLSDGMPGVEISCQNFDFKLTVDSAQYAGIIAVRISNEAGTIEASANLHVIEEKIICKPPEFSCELSDISVKEKDRVEVTIESTGRATFQWNLNDKILQNGIENITIINEESKSILIFNQVTLQQAGKITVTAINEGGQASSSFNMKVEEGNIAPEIIEGPNSLSVKENETAVFRVEITGRPTPDVKWQLNGKELSTTDANIKIKSFENIYTLKIERVNVKHAGEVTVIAENVAGVVGKEVVLKVEPDLTTPVFKTHLIDRAVYEGEPLRWDIAIERPYKGVTVKWLLNDKELINSENIQIIDDGEGRYHLTIAEAKPEMTGTLMVQARNFYGISESHAFVEITEVYQKPELIKQPQDHIIEEEQTVKFSAIVKGKPVPKVTWYMDEKKLESSDELRVKYDESTGKTSIKIFRAKLSHSPQKVPKITVRAENIEGKTEASSTLTVRKKSEPPSITAEMKSRQVNEGTTVTFSVNVAGYPVPEVAWFLNGEPIFDGGDISITSENGEHTLKISNAIPEQSGEVSCEAKNSVGSRKQIATLVVKAVGEAPVFIKNIEDKLVVEGEELIMDAKLAQVKPAPKVTWLKDGAPLVDNHFKVSQESDGTLKLKIDSIKLSDKSRITLRAENQFGSADCSASIGVTKKRPMAKPAFLSDIPATTVTEGESLNVKLIITGDPTPFTKWYINNQLVVATEDTEMKEENGVYSLTIHGCTRDMTGIIKCVAYNKAGEVTTQGNLTIVTPIPVEFETSLCNAICREGDTLKLKAVLLGEPKPEVSWCALILYQKSQYVNDKKLEESQNIKIHAEKGTYTVTIKDITCDYSGKVLCEAVNEYGKATSEATLLVLPRGEPPDFIEWLSNIKARQGSQVTHKVVFTGDPKPTLTWYINNEVIEESEEITIHTDDSTSTLIIKSFNPDKHTGEIICKAENDAGEVSCTASMGPYTSDMFSESQTESEMMAEEVLTFEDGAEFATEAESIEEIQRTPTPIMAPKFIKKIKDTRAARGYQAIFECVVPDTKDGREIELIARIRVQTQIIEGYVTSELIIDDVVPEDAGKYVVIVENIAGHDFCEANLNVIEILVKPQTYAPEFVVAMQDKAIKEAEKVIFECKVVGEPQPRITWFHEKTPVVEETSKIVIESEGSVQRLVISSADIADQGLYRCVAENIEGKTEIKATLSVLAEAPQFTHHITSKEVNIGEKVILECSVKGLPQPVVQFFQESTRITSDSHHSIEHDTTNVHWRMVIEETEKSDFGTYHAVAINTAGMAESEAEIKQQKIKNKPEFLDVLKNRKVTEGDEIVMEVKFTGTPQPDVKWFKNNQEIEEEAEKILINTSDDTSILIIKNATAEESGSYRVDLVNSEGREASIADVTVEATAVAPRITKMLKDVKIHELETARMEITVTGVPTPDVQWFKDDAPVKIDNERIFIQEEESGQHTLTIKEARLEDAGVYSCKVVNKAGETESKARFAVEESIEAPKFSEGLRELSVPERETIELSVAVLGKPAPNVTWFKDGVSVNIDGKHIQERKDVTGHFTLIIKDAQKEDIGIYSCKAANTFGVAETEAEVTIESSLEVPQFIKGLQEISVNENAAAKLSVTVTGKPTPEILWFKDGVPLTIDNEHIVMKEHEHEQEHYTLILKNVRQEDSGTYTCKAINAAGTDETRGQIKFAKYEHDNVEEDVKPIFIEPLRVQTIKEGETVTVQCQINENSNADILWFLNDTAIQPSQHMIIEKLTDGKLSLTIRNATKSDVGTYRCEAVNKMGKACTASKIMFASETEEEVSDESAVIGFVQPLCDIAVAESSPVELTCALNITKDSTNIQVSWSKDGCEVASERALIEQLVDGTQKLKIEKVTAEDAGTYRCMATIADTSAWTEGKLVISEKAEEIPEGEGPPQFSTLLNSCVIPDNAKALLKCKVEGLPRAEIFWMKDGVELEQNDRIKSEFHEDGTILLEIESATKEDSGEYRCDAKNIYGTAWTTAPIQIVTSQELPKEGEAPDFIEPIKPVTVFAGDTAILEGKVIGEPKPEIAWYRGENELKEDMNMQMESCSDGTQRLVIKNATVDHTDEYRCLASNEYGDVWSVVTFTVKVPVTEEEAPIEQSAPTFLKTLKEISAKESEHVALECKIVGVPMPKIKWFKDKNEIKTDDIHFKRETLPDGTARLIIESVNKIDAGEFRCEAQNLFGTARTESMLHVLYAHETPIDSEISPEILQELRPVHANQGQQIAFECRISGIPIPEIRWFKDGKEIKPDDHIRIESLPDGTNRLTVDSVSVEDQGNYRCEATNNVGSMSSKAPLTVNVPETLILKKALEDTKVKVGSKIRLVVEVEGKPKTVKWYHGKDEIRSSKRNKLEKVTEQQYSLETDEAQSSDEGVYRVVLSTEAETIESSCTVTVLEEEVVPVFRKGLQDQTVPKGSKLVLEIEVEGSHKQVKWLKAGSPVNEKISRIKDLGSGKYQLVIDKVSENDQGEYTVQVSNSAGSAECKANICLKPDEQKPEIISGLKPEKCEIGDKVVLEVKVKGLIKQVKWYKNGVEAKNVETKQTDGNKYQLIIEKASKSDEAEYKIVLSNDAGETMSEAKLTVKLPKIKFIKGLENQVLDIGARAILSVEVNSPPRQVVVSNDEGSAESSCALTVKLPKLKITKSLEDQIVEKGQNVKLSVEVNTPPRQIKWFVQIDTKAKAKPKEINENVYRLEIPDVGKDDTAEYKVILSTDSDDTVESSCALTVKLPKLIITRDLEDQVAETGDNVKLYVEVNYKPKSVKWYKNGKEVRLTDSAKAVKIDDNTYQLEINETGKDDSAEYKVVFETDDDSVDSSCVLTVKLPKIVIIKGLKDKIVNAGETALLGVEVNVIPTSIKWYKNEEEITSGAKAKPKSVNDKSYQLEIPKTTEDDIANYKVILSTDDNEVDSSCMLTVKKPANKPTIEHGIEDQFIPVGKRLEIIIETTGKPKTVKWYKNGQELSEKKKMIEISKADDNHYLLKIEKCGLDDSGMYSVEVANEAGQAKSAGEITVEERITFLRPLKDLEVIEEEEAELLVETNIRPRSVKWYKNGQKLENIKAKLEIKSNDTKFRLFIEKAEKDDAGNYKVVLSNSAGDVDSSACLVVKKRKGQPKIIKGLEDQVIAKGDGLVLEIKADNEPTEVRWLKDGILLSKNIKATIEQVDEQTYRLTIPKTEITDAGRYTAEVINEVGRVQTTGNVEIDVKPEIVRGLSDSEINEDDEQVFKVETNVPVREIKWYKNGQEVKPTSKVILSNSAGVCDSSAELIVVQPNILKIIEGLRDVDVSEDQPIKLKVKVEGKPKTFKWLKNGQEITANDRIQMVDDIEAGEYTLLIPQSLTSDGAAYRILLTNEHGEVQSGSIAHVKPKKLEPTTSAATLLTPLEDMEVPEGDTLTLKCRISGEPTPTFKYKNDKEITPEARAVIRAALDGTITLRILDTTMEDAGRYSIIAMNSIGEVKSECKVRVLSADELPSEPKFVIPLQDVFVESGSRAEFSVKVRGSICGQDVQRFDNIVINNLADGNWTMTVENVTEIFVGEVKCIAENEHGRAQCVSELHIKDVKVGRLRGDEGYPPKFNVTLWDRRIPRGQLMTIECHVDAKPIADISWSKDGVSLMKSDRIEIHNSSDGACRVKIKDFNEEDVGTYKCTATNKFGVAETKSNLNIQAEIVEEEKKKREFAPRFNPPLTDKFANINETIRLSCKVDAIPKASVTWYKDGIPMRDNGRICIEYDSDQGHCLLTINHSTESDDGAYRCVAVNDLGSTNSACLVSISKLKEEVKDEGEEPFFTKGLVDKWLERGDKLTLKCVVTGSPKPEIKWYRNGILLRKSDKISIENSEDGVCMLVIEDCAMSDEGVYRCDAENSKGKTRTQSTVHVEKPFEKVEKKVMQGAAPRFINPLQDMTVYVGSVIDLECKVVGEPAPTVKSKDGMAIRDDSRHEWHTDATTGTYRLRIIDTNVHDEGVYRCVASNTAGSATTKSFVRISGTTYSYLSSSSEPPCFTISLSDARAVEGQLLKFECKIKGAPLTDLAWYKDGERINSNDRINIESDSNGRARLHIYPCSLSDEGLYRVIATNPSGSAHSKASAVVKKLPEEVNEDFMNGPVFDGYRAPRVVIPLESMKVMEGNEYVLKCKFSGDPRPSIKWFKNGERVYSYDRCTLHENDDGSSELIVKNATRFDSGGYRCVAENIYGTARTTCEVTIQIKEKKSQRNFEDEIRQSNAPGFSVPLTMKRAKQGETVILECVPYGKPFPDIKWLKDGIEIETLNKIKIESLDDKTQRLILQDVDFSVEGLYRCVATNEYGTVSTKAEVVFEGDRTLPTKKMKELFDTDVVESKPRIRRGLNNISVHQGSSIEMQVCTSGWPTPTVKWFKNNQEIKVIGPDDPLIVWTDDRGIHHCVILNASPEDEAEYALEASNKLGTARTEGAITIIKPREVPGITDHLAKGDLPYPPGFIRQLKNKHVFSHMPVVFDCLVIGNPSPEVNWYHNGKKLHPGGRIRIQSCRGGSHALIIMDAHTEDAGEYVAIARNSQGQASSSAVLDVTIPHLDSIKFDGSMDVTSYLTEEYGFKKTAYQSIPTPPDRGPFIKEVTGHYLTLSWIPTKRAPPRYPQVTYVVEIRELPEKDWILLDYNIPEPVCKVRNLELGKSYQFRVRAENIYGISDPSPASPPSRLMAPPQPVLDKDKRIIPLLDPYTERALDQAHAEQYACAPWFAPGVEERRFCAENDTLSITLCVSGYPDPKVVWKFRGMDLDISPTSKARVVTHGGSETTLTIIGFTKDNVGQYQCFALNKYGEAQQNIHVDLGARPRFTQPLANKVVPSGRPLRLDVRVEGSPYPDEWRPLVESSRVSFIREGPCLCSLIINDPLWRDSGIYSVMAVNDAGTATTSCSVTVEADEDLNENHEIHRRKTRVVLEARKVREIYEIDENDEKYEI</sequence>
<dbReference type="SUPFAM" id="SSF48726">
    <property type="entry name" value="Immunoglobulin"/>
    <property type="match status" value="54"/>
</dbReference>
<feature type="domain" description="Ig-like" evidence="10">
    <location>
        <begin position="5311"/>
        <end position="5400"/>
    </location>
</feature>
<feature type="domain" description="Ig-like" evidence="10">
    <location>
        <begin position="4541"/>
        <end position="4633"/>
    </location>
</feature>
<comment type="similarity">
    <text evidence="2">Belongs to the protein kinase superfamily. CAMK Ser/Thr protein kinase family.</text>
</comment>
<feature type="domain" description="Ig-like" evidence="10">
    <location>
        <begin position="4233"/>
        <end position="4326"/>
    </location>
</feature>
<feature type="domain" description="Ig-like" evidence="10">
    <location>
        <begin position="3501"/>
        <end position="3589"/>
    </location>
</feature>
<evidence type="ECO:0000256" key="5">
    <source>
        <dbReference type="ARBA" id="ARBA00022737"/>
    </source>
</evidence>
<keyword evidence="8" id="KW-0393">Immunoglobulin domain</keyword>
<feature type="domain" description="Ig-like" evidence="10">
    <location>
        <begin position="2548"/>
        <end position="2647"/>
    </location>
</feature>
<feature type="domain" description="Ig-like" evidence="10">
    <location>
        <begin position="5569"/>
        <end position="5661"/>
    </location>
</feature>
<feature type="domain" description="Ig-like" evidence="10">
    <location>
        <begin position="2968"/>
        <end position="3058"/>
    </location>
</feature>
<feature type="domain" description="Ig-like" evidence="10">
    <location>
        <begin position="3360"/>
        <end position="3445"/>
    </location>
</feature>
<dbReference type="InterPro" id="IPR036116">
    <property type="entry name" value="FN3_sf"/>
</dbReference>
<feature type="domain" description="Ig-like" evidence="10">
    <location>
        <begin position="1323"/>
        <end position="1411"/>
    </location>
</feature>
<keyword evidence="4" id="KW-0963">Cytoplasm</keyword>
<feature type="domain" description="Ig-like" evidence="10">
    <location>
        <begin position="2664"/>
        <end position="2746"/>
    </location>
</feature>
<dbReference type="CDD" id="cd00096">
    <property type="entry name" value="Ig"/>
    <property type="match status" value="1"/>
</dbReference>
<feature type="region of interest" description="Disordered" evidence="9">
    <location>
        <begin position="752"/>
        <end position="787"/>
    </location>
</feature>
<feature type="domain" description="Ig-like" evidence="10">
    <location>
        <begin position="4646"/>
        <end position="4735"/>
    </location>
</feature>
<dbReference type="FunFam" id="2.60.40.10:FF:000425">
    <property type="entry name" value="Myosin light chain kinase"/>
    <property type="match status" value="6"/>
</dbReference>
<feature type="domain" description="Ig-like" evidence="10">
    <location>
        <begin position="3593"/>
        <end position="3683"/>
    </location>
</feature>
<comment type="subcellular location">
    <subcellularLocation>
        <location evidence="1">Cytoplasm</location>
        <location evidence="1">Myofibril</location>
        <location evidence="1">Sarcomere</location>
        <location evidence="1">A band</location>
    </subcellularLocation>
</comment>
<dbReference type="GO" id="GO:0045989">
    <property type="term" value="P:positive regulation of striated muscle contraction"/>
    <property type="evidence" value="ECO:0007669"/>
    <property type="project" value="UniProtKB-ARBA"/>
</dbReference>
<feature type="domain" description="Ig-like" evidence="10">
    <location>
        <begin position="473"/>
        <end position="562"/>
    </location>
</feature>
<feature type="domain" description="Ig-like" evidence="10">
    <location>
        <begin position="3073"/>
        <end position="3162"/>
    </location>
</feature>
<evidence type="ECO:0000256" key="7">
    <source>
        <dbReference type="ARBA" id="ARBA00023179"/>
    </source>
</evidence>
<feature type="domain" description="Ig-like" evidence="10">
    <location>
        <begin position="3265"/>
        <end position="3352"/>
    </location>
</feature>
<feature type="domain" description="Ig-like" evidence="10">
    <location>
        <begin position="3687"/>
        <end position="3777"/>
    </location>
</feature>
<keyword evidence="5" id="KW-0677">Repeat</keyword>
<name>A0A158RC99_THECL</name>
<feature type="domain" description="Ig-like" evidence="10">
    <location>
        <begin position="2862"/>
        <end position="2951"/>
    </location>
</feature>
<dbReference type="EMBL" id="UYYF01004451">
    <property type="protein sequence ID" value="VDN04253.1"/>
    <property type="molecule type" value="Genomic_DNA"/>
</dbReference>
<feature type="domain" description="Fibronectin type-III" evidence="11">
    <location>
        <begin position="5439"/>
        <end position="5535"/>
    </location>
</feature>
<feature type="domain" description="Ig-like" evidence="10">
    <location>
        <begin position="2759"/>
        <end position="2850"/>
    </location>
</feature>
<dbReference type="FunFam" id="2.60.40.10:FF:001436">
    <property type="entry name" value="Muscle M-line assembly protein unc-89"/>
    <property type="match status" value="1"/>
</dbReference>
<dbReference type="GO" id="GO:0031672">
    <property type="term" value="C:A band"/>
    <property type="evidence" value="ECO:0007669"/>
    <property type="project" value="UniProtKB-SubCell"/>
</dbReference>
<dbReference type="PANTHER" id="PTHR47633:SF7">
    <property type="entry name" value="TITIN HOMOLOG"/>
    <property type="match status" value="1"/>
</dbReference>
<dbReference type="FunFam" id="2.60.40.10:FF:000032">
    <property type="entry name" value="palladin isoform X1"/>
    <property type="match status" value="5"/>
</dbReference>
<feature type="domain" description="Ig-like" evidence="10">
    <location>
        <begin position="1719"/>
        <end position="1808"/>
    </location>
</feature>
<dbReference type="Proteomes" id="UP000276776">
    <property type="component" value="Unassembled WGS sequence"/>
</dbReference>
<evidence type="ECO:0000256" key="4">
    <source>
        <dbReference type="ARBA" id="ARBA00022490"/>
    </source>
</evidence>
<evidence type="ECO:0000313" key="14">
    <source>
        <dbReference type="WBParaSite" id="TCLT_0000686501-mRNA-1"/>
    </source>
</evidence>
<dbReference type="PROSITE" id="PS50835">
    <property type="entry name" value="IG_LIKE"/>
    <property type="match status" value="42"/>
</dbReference>
<dbReference type="OMA" id="FPSIHWM"/>
<feature type="domain" description="Ig-like" evidence="10">
    <location>
        <begin position="573"/>
        <end position="661"/>
    </location>
</feature>
<feature type="domain" description="Ig-like" evidence="10">
    <location>
        <begin position="3785"/>
        <end position="3874"/>
    </location>
</feature>
<feature type="domain" description="Ig-like" evidence="10">
    <location>
        <begin position="2245"/>
        <end position="2335"/>
    </location>
</feature>
<evidence type="ECO:0000256" key="8">
    <source>
        <dbReference type="ARBA" id="ARBA00023319"/>
    </source>
</evidence>
<dbReference type="SMART" id="SM00408">
    <property type="entry name" value="IGc2"/>
    <property type="match status" value="40"/>
</dbReference>
<feature type="domain" description="Ig-like" evidence="10">
    <location>
        <begin position="1955"/>
        <end position="2044"/>
    </location>
</feature>
<feature type="domain" description="Ig-like" evidence="10">
    <location>
        <begin position="1518"/>
        <end position="1606"/>
    </location>
</feature>
<feature type="domain" description="Ig-like" evidence="10">
    <location>
        <begin position="5196"/>
        <end position="5273"/>
    </location>
</feature>
<dbReference type="InterPro" id="IPR036179">
    <property type="entry name" value="Ig-like_dom_sf"/>
</dbReference>
<feature type="domain" description="Ig-like" evidence="10">
    <location>
        <begin position="4435"/>
        <end position="4524"/>
    </location>
</feature>
<dbReference type="OrthoDB" id="5969272at2759"/>
<dbReference type="InterPro" id="IPR003599">
    <property type="entry name" value="Ig_sub"/>
</dbReference>
<dbReference type="FunFam" id="2.60.40.10:FF:000345">
    <property type="entry name" value="Muscle M-line assembly protein unc-89"/>
    <property type="match status" value="7"/>
</dbReference>
<reference evidence="14" key="1">
    <citation type="submission" date="2016-04" db="UniProtKB">
        <authorList>
            <consortium name="WormBaseParasite"/>
        </authorList>
    </citation>
    <scope>IDENTIFICATION</scope>
</reference>
<dbReference type="PANTHER" id="PTHR47633">
    <property type="entry name" value="IMMUNOGLOBULIN"/>
    <property type="match status" value="1"/>
</dbReference>
<dbReference type="FunFam" id="2.60.40.10:FF:001409">
    <property type="entry name" value="Muscle M-line assembly protein unc-89"/>
    <property type="match status" value="1"/>
</dbReference>
<dbReference type="FunFam" id="2.60.40.10:FF:000107">
    <property type="entry name" value="Myosin, light chain kinase a"/>
    <property type="match status" value="5"/>
</dbReference>
<dbReference type="GO" id="GO:0019899">
    <property type="term" value="F:enzyme binding"/>
    <property type="evidence" value="ECO:0007669"/>
    <property type="project" value="UniProtKB-ARBA"/>
</dbReference>
<keyword evidence="3" id="KW-0728">SH3 domain</keyword>
<dbReference type="Pfam" id="PF07679">
    <property type="entry name" value="I-set"/>
    <property type="match status" value="52"/>
</dbReference>
<feature type="domain" description="Ig-like" evidence="10">
    <location>
        <begin position="1026"/>
        <end position="1115"/>
    </location>
</feature>
<keyword evidence="6" id="KW-1015">Disulfide bond</keyword>
<dbReference type="GO" id="GO:0040017">
    <property type="term" value="P:positive regulation of locomotion"/>
    <property type="evidence" value="ECO:0007669"/>
    <property type="project" value="UniProtKB-ARBA"/>
</dbReference>
<dbReference type="GO" id="GO:0045214">
    <property type="term" value="P:sarcomere organization"/>
    <property type="evidence" value="ECO:0007669"/>
    <property type="project" value="UniProtKB-ARBA"/>
</dbReference>
<evidence type="ECO:0000256" key="3">
    <source>
        <dbReference type="ARBA" id="ARBA00022443"/>
    </source>
</evidence>
<organism evidence="14">
    <name type="scientific">Thelazia callipaeda</name>
    <name type="common">Oriental eyeworm</name>
    <name type="synonym">Parasitic nematode</name>
    <dbReference type="NCBI Taxonomy" id="103827"/>
    <lineage>
        <taxon>Eukaryota</taxon>
        <taxon>Metazoa</taxon>
        <taxon>Ecdysozoa</taxon>
        <taxon>Nematoda</taxon>
        <taxon>Chromadorea</taxon>
        <taxon>Rhabditida</taxon>
        <taxon>Spirurina</taxon>
        <taxon>Spiruromorpha</taxon>
        <taxon>Thelazioidea</taxon>
        <taxon>Thelaziidae</taxon>
        <taxon>Thelazia</taxon>
    </lineage>
</organism>
<evidence type="ECO:0000259" key="10">
    <source>
        <dbReference type="PROSITE" id="PS50835"/>
    </source>
</evidence>
<evidence type="ECO:0000256" key="2">
    <source>
        <dbReference type="ARBA" id="ARBA00006692"/>
    </source>
</evidence>
<gene>
    <name evidence="12" type="ORF">TCLT_LOCUS6854</name>
</gene>
<dbReference type="InterPro" id="IPR003598">
    <property type="entry name" value="Ig_sub2"/>
</dbReference>
<feature type="domain" description="Ig-like" evidence="10">
    <location>
        <begin position="2050"/>
        <end position="2140"/>
    </location>
</feature>
<feature type="domain" description="Ig-like" evidence="10">
    <location>
        <begin position="274"/>
        <end position="364"/>
    </location>
</feature>
<feature type="domain" description="Ig-like" evidence="10">
    <location>
        <begin position="3975"/>
        <end position="4063"/>
    </location>
</feature>
<dbReference type="GO" id="GO:0060298">
    <property type="term" value="P:positive regulation of sarcomere organization"/>
    <property type="evidence" value="ECO:0007669"/>
    <property type="project" value="UniProtKB-ARBA"/>
</dbReference>
<dbReference type="SMART" id="SM00060">
    <property type="entry name" value="FN3"/>
    <property type="match status" value="1"/>
</dbReference>
<dbReference type="InterPro" id="IPR013783">
    <property type="entry name" value="Ig-like_fold"/>
</dbReference>
<keyword evidence="7" id="KW-0514">Muscle protein</keyword>
<dbReference type="SMART" id="SM00409">
    <property type="entry name" value="IG"/>
    <property type="match status" value="51"/>
</dbReference>
<feature type="domain" description="Ig-like" evidence="10">
    <location>
        <begin position="45"/>
        <end position="159"/>
    </location>
</feature>